<evidence type="ECO:0000313" key="2">
    <source>
        <dbReference type="EMBL" id="KAH9580869.1"/>
    </source>
</evidence>
<reference evidence="2" key="3">
    <citation type="submission" date="2021-06" db="EMBL/GenBank/DDBJ databases">
        <title>Chromosome-level genome assembly for S. haematobium.</title>
        <authorList>
            <person name="Stroehlein A.J."/>
        </authorList>
    </citation>
    <scope>NUCLEOTIDE SEQUENCE</scope>
</reference>
<sequence length="124" mass="14260">MKCIWCEKAKKCIESNDQDTHELNVNGCRIEKTPDVNDQTTSTPIILTEKTSMITEIQVKQNLKANTKETDQHLNITTGLTIENTQCTSFQYTYVVVPLVVSFFFFCISIVISGWLYKKMKSRK</sequence>
<evidence type="ECO:0008006" key="4">
    <source>
        <dbReference type="Google" id="ProtNLM"/>
    </source>
</evidence>
<dbReference type="GeneID" id="24596546"/>
<comment type="caution">
    <text evidence="2">The sequence shown here is derived from an EMBL/GenBank/DDBJ whole genome shotgun (WGS) entry which is preliminary data.</text>
</comment>
<dbReference type="RefSeq" id="XP_012800636.3">
    <property type="nucleotide sequence ID" value="XM_012945182.3"/>
</dbReference>
<dbReference type="Proteomes" id="UP000471633">
    <property type="component" value="Unassembled WGS sequence"/>
</dbReference>
<keyword evidence="1" id="KW-0472">Membrane</keyword>
<gene>
    <name evidence="2" type="ORF">MS3_00011158</name>
</gene>
<keyword evidence="1" id="KW-0812">Transmembrane</keyword>
<dbReference type="CTD" id="24596546"/>
<reference evidence="2" key="1">
    <citation type="journal article" date="2012" name="Nat. Genet.">
        <title>Whole-genome sequence of Schistosoma haematobium.</title>
        <authorList>
            <person name="Young N.D."/>
            <person name="Jex A.R."/>
            <person name="Li B."/>
            <person name="Liu S."/>
            <person name="Yang L."/>
            <person name="Xiong Z."/>
            <person name="Li Y."/>
            <person name="Cantacessi C."/>
            <person name="Hall R.S."/>
            <person name="Xu X."/>
            <person name="Chen F."/>
            <person name="Wu X."/>
            <person name="Zerlotini A."/>
            <person name="Oliveira G."/>
            <person name="Hofmann A."/>
            <person name="Zhang G."/>
            <person name="Fang X."/>
            <person name="Kang Y."/>
            <person name="Campbell B.E."/>
            <person name="Loukas A."/>
            <person name="Ranganathan S."/>
            <person name="Rollinson D."/>
            <person name="Rinaldi G."/>
            <person name="Brindley P.J."/>
            <person name="Yang H."/>
            <person name="Wang J."/>
            <person name="Wang J."/>
            <person name="Gasser R.B."/>
        </authorList>
    </citation>
    <scope>NUCLEOTIDE SEQUENCE</scope>
</reference>
<reference evidence="2" key="4">
    <citation type="journal article" date="2022" name="PLoS Pathog.">
        <title>Chromosome-level genome of Schistosoma haematobium underpins genome-wide explorations of molecular variation.</title>
        <authorList>
            <person name="Stroehlein A.J."/>
            <person name="Korhonen P.K."/>
            <person name="Lee V.V."/>
            <person name="Ralph S.A."/>
            <person name="Mentink-Kane M."/>
            <person name="You H."/>
            <person name="McManus D.P."/>
            <person name="Tchuente L.T."/>
            <person name="Stothard J.R."/>
            <person name="Kaur P."/>
            <person name="Dudchenko O."/>
            <person name="Aiden E.L."/>
            <person name="Yang B."/>
            <person name="Yang H."/>
            <person name="Emery A.M."/>
            <person name="Webster B.L."/>
            <person name="Brindley P.J."/>
            <person name="Rollinson D."/>
            <person name="Chang B.C.H."/>
            <person name="Gasser R.B."/>
            <person name="Young N.D."/>
        </authorList>
    </citation>
    <scope>NUCLEOTIDE SEQUENCE</scope>
</reference>
<keyword evidence="3" id="KW-1185">Reference proteome</keyword>
<accession>A0A922IJE6</accession>
<organism evidence="2 3">
    <name type="scientific">Schistosoma haematobium</name>
    <name type="common">Blood fluke</name>
    <dbReference type="NCBI Taxonomy" id="6185"/>
    <lineage>
        <taxon>Eukaryota</taxon>
        <taxon>Metazoa</taxon>
        <taxon>Spiralia</taxon>
        <taxon>Lophotrochozoa</taxon>
        <taxon>Platyhelminthes</taxon>
        <taxon>Trematoda</taxon>
        <taxon>Digenea</taxon>
        <taxon>Strigeidida</taxon>
        <taxon>Schistosomatoidea</taxon>
        <taxon>Schistosomatidae</taxon>
        <taxon>Schistosoma</taxon>
    </lineage>
</organism>
<evidence type="ECO:0000256" key="1">
    <source>
        <dbReference type="SAM" id="Phobius"/>
    </source>
</evidence>
<reference evidence="2" key="2">
    <citation type="journal article" date="2019" name="Gigascience">
        <title>High-quality Schistosoma haematobium genome achieved by single-molecule and long-range sequencing.</title>
        <authorList>
            <person name="Stroehlein A.J."/>
            <person name="Korhonen P.K."/>
            <person name="Chong T.M."/>
            <person name="Lim Y.L."/>
            <person name="Chan K.G."/>
            <person name="Webster B."/>
            <person name="Rollinson D."/>
            <person name="Brindley P.J."/>
            <person name="Gasser R.B."/>
            <person name="Young N.D."/>
        </authorList>
    </citation>
    <scope>NUCLEOTIDE SEQUENCE</scope>
</reference>
<dbReference type="AlphaFoldDB" id="A0A922IJE6"/>
<keyword evidence="1" id="KW-1133">Transmembrane helix</keyword>
<protein>
    <recommendedName>
        <fullName evidence="4">Egg protein CP391S-like protein</fullName>
    </recommendedName>
</protein>
<name>A0A922IJE6_SCHHA</name>
<feature type="transmembrane region" description="Helical" evidence="1">
    <location>
        <begin position="92"/>
        <end position="117"/>
    </location>
</feature>
<evidence type="ECO:0000313" key="3">
    <source>
        <dbReference type="Proteomes" id="UP000471633"/>
    </source>
</evidence>
<dbReference type="KEGG" id="shx:MS3_00011158"/>
<dbReference type="EMBL" id="AMPZ03000007">
    <property type="protein sequence ID" value="KAH9580869.1"/>
    <property type="molecule type" value="Genomic_DNA"/>
</dbReference>
<proteinExistence type="predicted"/>